<reference evidence="2 4" key="1">
    <citation type="submission" date="2017-02" db="EMBL/GenBank/DDBJ databases">
        <title>Novel co-symbiosis in the unique lucinid bivalve Phacoides pectinatus.</title>
        <authorList>
            <person name="Lim S.J."/>
            <person name="Davis B.G."/>
            <person name="Gill D.E."/>
            <person name="Engel A.S."/>
            <person name="Anderson L.C."/>
            <person name="Campbell B.J."/>
        </authorList>
    </citation>
    <scope>NUCLEOTIDE SEQUENCE [LARGE SCALE GENOMIC DNA]</scope>
    <source>
        <strain evidence="2">LUC13016_P6</strain>
    </source>
</reference>
<comment type="caution">
    <text evidence="2">The sequence shown here is derived from an EMBL/GenBank/DDBJ whole genome shotgun (WGS) entry which is preliminary data.</text>
</comment>
<evidence type="ECO:0000313" key="2">
    <source>
        <dbReference type="EMBL" id="OQX35110.1"/>
    </source>
</evidence>
<dbReference type="EMBL" id="PQCO01000288">
    <property type="protein sequence ID" value="PUD98764.1"/>
    <property type="molecule type" value="Genomic_DNA"/>
</dbReference>
<accession>A0A657PSV2</accession>
<dbReference type="EMBL" id="MUIE01000185">
    <property type="protein sequence ID" value="OQX35110.1"/>
    <property type="molecule type" value="Genomic_DNA"/>
</dbReference>
<feature type="signal peptide" evidence="1">
    <location>
        <begin position="1"/>
        <end position="23"/>
    </location>
</feature>
<keyword evidence="1" id="KW-0732">Signal</keyword>
<protein>
    <submittedName>
        <fullName evidence="2">Uncharacterized protein</fullName>
    </submittedName>
</protein>
<gene>
    <name evidence="2" type="ORF">B0D84_02730</name>
    <name evidence="3" type="ORF">C3L24_12120</name>
</gene>
<proteinExistence type="predicted"/>
<evidence type="ECO:0000313" key="5">
    <source>
        <dbReference type="Proteomes" id="UP000250928"/>
    </source>
</evidence>
<reference evidence="3 5" key="2">
    <citation type="submission" date="2018-01" db="EMBL/GenBank/DDBJ databases">
        <title>Novel co-symbiosis in the lucinid bivalve Phacoides pectinatus.</title>
        <authorList>
            <person name="Lim S.J."/>
            <person name="Davis B.G."/>
            <person name="Gill D.E."/>
            <person name="Engel A.S."/>
            <person name="Anderson L.C."/>
            <person name="Campbell B.J."/>
        </authorList>
    </citation>
    <scope>NUCLEOTIDE SEQUENCE [LARGE SCALE GENOMIC DNA]</scope>
    <source>
        <strain evidence="3">N3_P5</strain>
    </source>
</reference>
<organism evidence="2 4">
    <name type="scientific">Candidatus Sedimenticola endophacoides</name>
    <dbReference type="NCBI Taxonomy" id="2548426"/>
    <lineage>
        <taxon>Bacteria</taxon>
        <taxon>Pseudomonadati</taxon>
        <taxon>Pseudomonadota</taxon>
        <taxon>Gammaproteobacteria</taxon>
        <taxon>Chromatiales</taxon>
        <taxon>Sedimenticolaceae</taxon>
        <taxon>Sedimenticola</taxon>
    </lineage>
</organism>
<dbReference type="AlphaFoldDB" id="A0A657PSV2"/>
<evidence type="ECO:0000313" key="3">
    <source>
        <dbReference type="EMBL" id="PUD98764.1"/>
    </source>
</evidence>
<dbReference type="Proteomes" id="UP000250928">
    <property type="component" value="Unassembled WGS sequence"/>
</dbReference>
<sequence>MNHSQTSRILTLLACLLPTVPSAAPPAQSTLPPPGAQNVLAASGSNVTLRIPYEFNNLDDLNRWRSDYGKTRLTKILVNCGLFAGGVRESDRIGEESVYYQIGSSPKGTLNVNFETENHKLPNHAICTTRFIDETGAVLPLTSAIEESGLGTDYDFKSEKLHMQH</sequence>
<evidence type="ECO:0000313" key="4">
    <source>
        <dbReference type="Proteomes" id="UP000243361"/>
    </source>
</evidence>
<keyword evidence="4" id="KW-1185">Reference proteome</keyword>
<feature type="chain" id="PRO_5042724947" evidence="1">
    <location>
        <begin position="24"/>
        <end position="165"/>
    </location>
</feature>
<evidence type="ECO:0000256" key="1">
    <source>
        <dbReference type="SAM" id="SignalP"/>
    </source>
</evidence>
<name>A0A657PSV2_9GAMM</name>
<dbReference type="Proteomes" id="UP000243361">
    <property type="component" value="Unassembled WGS sequence"/>
</dbReference>